<protein>
    <recommendedName>
        <fullName evidence="1">Alpha-L-glutamate ligase-related protein ATP-grasp domain-containing protein</fullName>
    </recommendedName>
</protein>
<sequence length="382" mass="42778">MNEGTPTLQDLLADGFTERFAREYLSILERERQCGMFDPAYLSWAHAHGFCAESACAYGLGEDNLDDYLSDYDYWRLWPLNGWERIWINDKLTLNALLQDSELSQYLPTYFYYSRPEGVLPLVGSGYEGGMGGFLSCLRREGVFACKPSNGTEASGFHRLEWKGGSYYLDGTEVSEGGVREFVEANPNYVFTEFIHPEASLAAVNPLIHTIRALVVNPTGADPVTTLGYLRFALEGADEGNGANYVPPTEEQIGSYNVQIDLATGTYGNGKLVFANRVVDSPRHPTSGVLVEGTLPCWDEALQMMRRIALKVGACEYLGFDACITERGPMIMEINSHSGIKYLQLFHPIWKDETLAPYFRERLAAIDTLDDAERRRRNAVVH</sequence>
<gene>
    <name evidence="2" type="ORF">IAA42_01435</name>
</gene>
<dbReference type="AlphaFoldDB" id="A0A9D1Z920"/>
<evidence type="ECO:0000259" key="1">
    <source>
        <dbReference type="Pfam" id="PF14397"/>
    </source>
</evidence>
<dbReference type="Proteomes" id="UP000824133">
    <property type="component" value="Unassembled WGS sequence"/>
</dbReference>
<evidence type="ECO:0000313" key="2">
    <source>
        <dbReference type="EMBL" id="HIY79085.1"/>
    </source>
</evidence>
<reference evidence="2" key="1">
    <citation type="journal article" date="2021" name="PeerJ">
        <title>Extensive microbial diversity within the chicken gut microbiome revealed by metagenomics and culture.</title>
        <authorList>
            <person name="Gilroy R."/>
            <person name="Ravi A."/>
            <person name="Getino M."/>
            <person name="Pursley I."/>
            <person name="Horton D.L."/>
            <person name="Alikhan N.F."/>
            <person name="Baker D."/>
            <person name="Gharbi K."/>
            <person name="Hall N."/>
            <person name="Watson M."/>
            <person name="Adriaenssens E.M."/>
            <person name="Foster-Nyarko E."/>
            <person name="Jarju S."/>
            <person name="Secka A."/>
            <person name="Antonio M."/>
            <person name="Oren A."/>
            <person name="Chaudhuri R.R."/>
            <person name="La Ragione R."/>
            <person name="Hildebrand F."/>
            <person name="Pallen M.J."/>
        </authorList>
    </citation>
    <scope>NUCLEOTIDE SEQUENCE</scope>
    <source>
        <strain evidence="2">ChiHjej10B9-743</strain>
    </source>
</reference>
<evidence type="ECO:0000313" key="3">
    <source>
        <dbReference type="Proteomes" id="UP000824133"/>
    </source>
</evidence>
<proteinExistence type="predicted"/>
<dbReference type="EMBL" id="DXCP01000006">
    <property type="protein sequence ID" value="HIY79085.1"/>
    <property type="molecule type" value="Genomic_DNA"/>
</dbReference>
<comment type="caution">
    <text evidence="2">The sequence shown here is derived from an EMBL/GenBank/DDBJ whole genome shotgun (WGS) entry which is preliminary data.</text>
</comment>
<dbReference type="InterPro" id="IPR039523">
    <property type="entry name" value="RimK-rel_E_lig_ATP-grasp"/>
</dbReference>
<organism evidence="2 3">
    <name type="scientific">Candidatus Olsenella excrementavium</name>
    <dbReference type="NCBI Taxonomy" id="2838709"/>
    <lineage>
        <taxon>Bacteria</taxon>
        <taxon>Bacillati</taxon>
        <taxon>Actinomycetota</taxon>
        <taxon>Coriobacteriia</taxon>
        <taxon>Coriobacteriales</taxon>
        <taxon>Atopobiaceae</taxon>
        <taxon>Olsenella</taxon>
    </lineage>
</organism>
<dbReference type="Pfam" id="PF14397">
    <property type="entry name" value="ATPgrasp_ST"/>
    <property type="match status" value="1"/>
</dbReference>
<accession>A0A9D1Z920</accession>
<reference evidence="2" key="2">
    <citation type="submission" date="2021-04" db="EMBL/GenBank/DDBJ databases">
        <authorList>
            <person name="Gilroy R."/>
        </authorList>
    </citation>
    <scope>NUCLEOTIDE SEQUENCE</scope>
    <source>
        <strain evidence="2">ChiHjej10B9-743</strain>
    </source>
</reference>
<name>A0A9D1Z920_9ACTN</name>
<feature type="domain" description="Alpha-L-glutamate ligase-related protein ATP-grasp" evidence="1">
    <location>
        <begin position="184"/>
        <end position="345"/>
    </location>
</feature>